<dbReference type="Pfam" id="PF04431">
    <property type="entry name" value="Pec_lyase_N"/>
    <property type="match status" value="1"/>
</dbReference>
<dbReference type="InterPro" id="IPR011050">
    <property type="entry name" value="Pectin_lyase_fold/virulence"/>
</dbReference>
<dbReference type="GeneID" id="130499765"/>
<reference evidence="3" key="1">
    <citation type="journal article" date="2019" name="Database">
        <title>The radish genome database (RadishGD): an integrated information resource for radish genomics.</title>
        <authorList>
            <person name="Yu H.J."/>
            <person name="Baek S."/>
            <person name="Lee Y.J."/>
            <person name="Cho A."/>
            <person name="Mun J.H."/>
        </authorList>
    </citation>
    <scope>NUCLEOTIDE SEQUENCE [LARGE SCALE GENOMIC DNA]</scope>
    <source>
        <strain evidence="3">cv. WK10039</strain>
    </source>
</reference>
<dbReference type="Gene3D" id="2.160.20.10">
    <property type="entry name" value="Single-stranded right-handed beta-helix, Pectin lyase-like"/>
    <property type="match status" value="1"/>
</dbReference>
<dbReference type="GO" id="GO:0030570">
    <property type="term" value="F:pectate lyase activity"/>
    <property type="evidence" value="ECO:0007669"/>
    <property type="project" value="InterPro"/>
</dbReference>
<dbReference type="PANTHER" id="PTHR31683:SF193">
    <property type="entry name" value="PECTATE LYASE 3-RELATED"/>
    <property type="match status" value="1"/>
</dbReference>
<evidence type="ECO:0000313" key="4">
    <source>
        <dbReference type="RefSeq" id="XP_056850118.1"/>
    </source>
</evidence>
<evidence type="ECO:0000313" key="3">
    <source>
        <dbReference type="Proteomes" id="UP000504610"/>
    </source>
</evidence>
<dbReference type="SUPFAM" id="SSF51126">
    <property type="entry name" value="Pectin lyase-like"/>
    <property type="match status" value="1"/>
</dbReference>
<dbReference type="PANTHER" id="PTHR31683">
    <property type="entry name" value="PECTATE LYASE 18-RELATED"/>
    <property type="match status" value="1"/>
</dbReference>
<dbReference type="InterPro" id="IPR007524">
    <property type="entry name" value="Pec_lyase_N"/>
</dbReference>
<dbReference type="RefSeq" id="XP_056850118.1">
    <property type="nucleotide sequence ID" value="XM_056994138.1"/>
</dbReference>
<feature type="domain" description="Pectate lyase N-terminal" evidence="2">
    <location>
        <begin position="26"/>
        <end position="79"/>
    </location>
</feature>
<dbReference type="InterPro" id="IPR012334">
    <property type="entry name" value="Pectin_lyas_fold"/>
</dbReference>
<dbReference type="InterPro" id="IPR045032">
    <property type="entry name" value="PEL"/>
</dbReference>
<reference evidence="4" key="2">
    <citation type="submission" date="2025-08" db="UniProtKB">
        <authorList>
            <consortium name="RefSeq"/>
        </authorList>
    </citation>
    <scope>IDENTIFICATION</scope>
    <source>
        <tissue evidence="4">Leaf</tissue>
    </source>
</reference>
<organism evidence="3 4">
    <name type="scientific">Raphanus sativus</name>
    <name type="common">Radish</name>
    <name type="synonym">Raphanus raphanistrum var. sativus</name>
    <dbReference type="NCBI Taxonomy" id="3726"/>
    <lineage>
        <taxon>Eukaryota</taxon>
        <taxon>Viridiplantae</taxon>
        <taxon>Streptophyta</taxon>
        <taxon>Embryophyta</taxon>
        <taxon>Tracheophyta</taxon>
        <taxon>Spermatophyta</taxon>
        <taxon>Magnoliopsida</taxon>
        <taxon>eudicotyledons</taxon>
        <taxon>Gunneridae</taxon>
        <taxon>Pentapetalae</taxon>
        <taxon>rosids</taxon>
        <taxon>malvids</taxon>
        <taxon>Brassicales</taxon>
        <taxon>Brassicaceae</taxon>
        <taxon>Brassiceae</taxon>
        <taxon>Raphanus</taxon>
    </lineage>
</organism>
<keyword evidence="4" id="KW-0456">Lyase</keyword>
<sequence length="148" mass="16515">MTKRDIDQCSLSLSLLATLTPHFRANVDVFDNYWTQGDALKQTIASYDPNPLNATDHLSYHVALAADATESINSARRELSKVRNGRKMRSLQVTNDPIDKCWRCHGDWEKNRKKLAGCVLGFGRRTTGGKDGLSTSSTMPLMMILSNL</sequence>
<gene>
    <name evidence="4" type="primary">LOC130499765</name>
</gene>
<keyword evidence="3" id="KW-1185">Reference proteome</keyword>
<name>A0A9W3CFM7_RAPSA</name>
<evidence type="ECO:0000256" key="1">
    <source>
        <dbReference type="ARBA" id="ARBA00010980"/>
    </source>
</evidence>
<evidence type="ECO:0000259" key="2">
    <source>
        <dbReference type="Pfam" id="PF04431"/>
    </source>
</evidence>
<accession>A0A9W3CFM7</accession>
<dbReference type="OrthoDB" id="1421870at2759"/>
<dbReference type="Proteomes" id="UP000504610">
    <property type="component" value="Chromosome 9"/>
</dbReference>
<dbReference type="AlphaFoldDB" id="A0A9W3CFM7"/>
<protein>
    <submittedName>
        <fullName evidence="4">Probable pectate lyase 3</fullName>
    </submittedName>
</protein>
<dbReference type="KEGG" id="rsz:130499765"/>
<proteinExistence type="inferred from homology"/>
<comment type="similarity">
    <text evidence="1">Belongs to the polysaccharide lyase 1 family.</text>
</comment>